<dbReference type="AlphaFoldDB" id="A0A4C1ZBW7"/>
<organism evidence="1 2">
    <name type="scientific">Eumeta variegata</name>
    <name type="common">Bagworm moth</name>
    <name type="synonym">Eumeta japonica</name>
    <dbReference type="NCBI Taxonomy" id="151549"/>
    <lineage>
        <taxon>Eukaryota</taxon>
        <taxon>Metazoa</taxon>
        <taxon>Ecdysozoa</taxon>
        <taxon>Arthropoda</taxon>
        <taxon>Hexapoda</taxon>
        <taxon>Insecta</taxon>
        <taxon>Pterygota</taxon>
        <taxon>Neoptera</taxon>
        <taxon>Endopterygota</taxon>
        <taxon>Lepidoptera</taxon>
        <taxon>Glossata</taxon>
        <taxon>Ditrysia</taxon>
        <taxon>Tineoidea</taxon>
        <taxon>Psychidae</taxon>
        <taxon>Oiketicinae</taxon>
        <taxon>Eumeta</taxon>
    </lineage>
</organism>
<name>A0A4C1ZBW7_EUMVA</name>
<protein>
    <submittedName>
        <fullName evidence="1">Uncharacterized protein</fullName>
    </submittedName>
</protein>
<keyword evidence="2" id="KW-1185">Reference proteome</keyword>
<accession>A0A4C1ZBW7</accession>
<reference evidence="1 2" key="1">
    <citation type="journal article" date="2019" name="Commun. Biol.">
        <title>The bagworm genome reveals a unique fibroin gene that provides high tensile strength.</title>
        <authorList>
            <person name="Kono N."/>
            <person name="Nakamura H."/>
            <person name="Ohtoshi R."/>
            <person name="Tomita M."/>
            <person name="Numata K."/>
            <person name="Arakawa K."/>
        </authorList>
    </citation>
    <scope>NUCLEOTIDE SEQUENCE [LARGE SCALE GENOMIC DNA]</scope>
</reference>
<sequence length="92" mass="10420">MRIHLVTDANRKSMSMGVLATKCSGTSLHRGTLVLRYFGMRWLDLEPSTLAKYRSAPISPQAERKRVIGKPYMDRCGVHHRHSGKSSSCTRF</sequence>
<dbReference type="EMBL" id="BGZK01001690">
    <property type="protein sequence ID" value="GBP84614.1"/>
    <property type="molecule type" value="Genomic_DNA"/>
</dbReference>
<comment type="caution">
    <text evidence="1">The sequence shown here is derived from an EMBL/GenBank/DDBJ whole genome shotgun (WGS) entry which is preliminary data.</text>
</comment>
<proteinExistence type="predicted"/>
<evidence type="ECO:0000313" key="2">
    <source>
        <dbReference type="Proteomes" id="UP000299102"/>
    </source>
</evidence>
<evidence type="ECO:0000313" key="1">
    <source>
        <dbReference type="EMBL" id="GBP84614.1"/>
    </source>
</evidence>
<gene>
    <name evidence="1" type="ORF">EVAR_55318_1</name>
</gene>
<dbReference type="Proteomes" id="UP000299102">
    <property type="component" value="Unassembled WGS sequence"/>
</dbReference>